<feature type="non-terminal residue" evidence="3">
    <location>
        <position position="179"/>
    </location>
</feature>
<reference evidence="3 4" key="1">
    <citation type="journal article" date="2016" name="Mol. Biol. Evol.">
        <title>Comparative Genomics of Early-Diverging Mushroom-Forming Fungi Provides Insights into the Origins of Lignocellulose Decay Capabilities.</title>
        <authorList>
            <person name="Nagy L.G."/>
            <person name="Riley R."/>
            <person name="Tritt A."/>
            <person name="Adam C."/>
            <person name="Daum C."/>
            <person name="Floudas D."/>
            <person name="Sun H."/>
            <person name="Yadav J.S."/>
            <person name="Pangilinan J."/>
            <person name="Larsson K.H."/>
            <person name="Matsuura K."/>
            <person name="Barry K."/>
            <person name="Labutti K."/>
            <person name="Kuo R."/>
            <person name="Ohm R.A."/>
            <person name="Bhattacharya S.S."/>
            <person name="Shirouzu T."/>
            <person name="Yoshinaga Y."/>
            <person name="Martin F.M."/>
            <person name="Grigoriev I.V."/>
            <person name="Hibbett D.S."/>
        </authorList>
    </citation>
    <scope>NUCLEOTIDE SEQUENCE [LARGE SCALE GENOMIC DNA]</scope>
    <source>
        <strain evidence="3 4">HHB9708</strain>
    </source>
</reference>
<evidence type="ECO:0000313" key="4">
    <source>
        <dbReference type="Proteomes" id="UP000076722"/>
    </source>
</evidence>
<keyword evidence="1" id="KW-0472">Membrane</keyword>
<feature type="transmembrane region" description="Helical" evidence="1">
    <location>
        <begin position="92"/>
        <end position="113"/>
    </location>
</feature>
<dbReference type="AlphaFoldDB" id="A0A164SP19"/>
<evidence type="ECO:0000256" key="1">
    <source>
        <dbReference type="SAM" id="Phobius"/>
    </source>
</evidence>
<keyword evidence="4" id="KW-1185">Reference proteome</keyword>
<name>A0A164SP19_9AGAM</name>
<protein>
    <recommendedName>
        <fullName evidence="2">DUF6535 domain-containing protein</fullName>
    </recommendedName>
</protein>
<accession>A0A164SP19</accession>
<keyword evidence="1" id="KW-0812">Transmembrane</keyword>
<dbReference type="Proteomes" id="UP000076722">
    <property type="component" value="Unassembled WGS sequence"/>
</dbReference>
<proteinExistence type="predicted"/>
<sequence>MSPHPEDAEDSSQADDEYVDMFESPLFQKLLALAEKQAAHTETLQKEALKGEQPFTRANWTHEPTWASLFKTATGKTKELTEEWMDGMDATLIFIALFLTVVTAFVVPATQALTASASGNTSPTINVSNASNVVIHINLQNATESDSSSKPPVPSNSAQVVCLFFYLALVISVSDFSFL</sequence>
<feature type="domain" description="DUF6535" evidence="2">
    <location>
        <begin position="66"/>
        <end position="174"/>
    </location>
</feature>
<dbReference type="InterPro" id="IPR045338">
    <property type="entry name" value="DUF6535"/>
</dbReference>
<gene>
    <name evidence="3" type="ORF">SISNIDRAFT_456600</name>
</gene>
<evidence type="ECO:0000259" key="2">
    <source>
        <dbReference type="Pfam" id="PF20153"/>
    </source>
</evidence>
<keyword evidence="1" id="KW-1133">Transmembrane helix</keyword>
<dbReference type="EMBL" id="KV419414">
    <property type="protein sequence ID" value="KZS91672.1"/>
    <property type="molecule type" value="Genomic_DNA"/>
</dbReference>
<feature type="transmembrane region" description="Helical" evidence="1">
    <location>
        <begin position="158"/>
        <end position="178"/>
    </location>
</feature>
<dbReference type="Pfam" id="PF20153">
    <property type="entry name" value="DUF6535"/>
    <property type="match status" value="1"/>
</dbReference>
<evidence type="ECO:0000313" key="3">
    <source>
        <dbReference type="EMBL" id="KZS91672.1"/>
    </source>
</evidence>
<organism evidence="3 4">
    <name type="scientific">Sistotremastrum niveocremeum HHB9708</name>
    <dbReference type="NCBI Taxonomy" id="1314777"/>
    <lineage>
        <taxon>Eukaryota</taxon>
        <taxon>Fungi</taxon>
        <taxon>Dikarya</taxon>
        <taxon>Basidiomycota</taxon>
        <taxon>Agaricomycotina</taxon>
        <taxon>Agaricomycetes</taxon>
        <taxon>Sistotremastrales</taxon>
        <taxon>Sistotremastraceae</taxon>
        <taxon>Sertulicium</taxon>
        <taxon>Sertulicium niveocremeum</taxon>
    </lineage>
</organism>